<name>A0ABX7IDN6_9BACT</name>
<evidence type="ECO:0000313" key="3">
    <source>
        <dbReference type="Proteomes" id="UP000612680"/>
    </source>
</evidence>
<organism evidence="2 3">
    <name type="scientific">Dyadobacter sandarakinus</name>
    <dbReference type="NCBI Taxonomy" id="2747268"/>
    <lineage>
        <taxon>Bacteria</taxon>
        <taxon>Pseudomonadati</taxon>
        <taxon>Bacteroidota</taxon>
        <taxon>Cytophagia</taxon>
        <taxon>Cytophagales</taxon>
        <taxon>Spirosomataceae</taxon>
        <taxon>Dyadobacter</taxon>
    </lineage>
</organism>
<dbReference type="Proteomes" id="UP000612680">
    <property type="component" value="Chromosome"/>
</dbReference>
<dbReference type="EMBL" id="CP056775">
    <property type="protein sequence ID" value="QRR03228.1"/>
    <property type="molecule type" value="Genomic_DNA"/>
</dbReference>
<evidence type="ECO:0000313" key="2">
    <source>
        <dbReference type="EMBL" id="QRR03228.1"/>
    </source>
</evidence>
<dbReference type="InterPro" id="IPR002716">
    <property type="entry name" value="PIN_dom"/>
</dbReference>
<reference evidence="2 3" key="1">
    <citation type="submission" date="2020-06" db="EMBL/GenBank/DDBJ databases">
        <title>Dyadobacter sandarakinus sp. nov., isolated from the soil of the Arctic Yellow River Station.</title>
        <authorList>
            <person name="Zhang Y."/>
            <person name="Peng F."/>
        </authorList>
    </citation>
    <scope>NUCLEOTIDE SEQUENCE [LARGE SCALE GENOMIC DNA]</scope>
    <source>
        <strain evidence="2 3">Q3-56</strain>
    </source>
</reference>
<protein>
    <submittedName>
        <fullName evidence="2">PIN domain-containing protein</fullName>
    </submittedName>
</protein>
<sequence length="156" mass="17679">MNVLFDTNIILSIVRAVDYAGLINFLNPKDYPIYSSVVCEGEIKSLALQNKCGTGRMNLLENILDQINIIDISRLCINIYTEIDAFSQLRNPDFKDYGFLTPRNMGKNDLWIASLSALLGLQLVTTDSDFDHLHSVFFEVRKIDQGLLLPFFQPST</sequence>
<accession>A0ABX7IDN6</accession>
<keyword evidence="3" id="KW-1185">Reference proteome</keyword>
<feature type="domain" description="PIN" evidence="1">
    <location>
        <begin position="3"/>
        <end position="133"/>
    </location>
</feature>
<evidence type="ECO:0000259" key="1">
    <source>
        <dbReference type="Pfam" id="PF01850"/>
    </source>
</evidence>
<dbReference type="SUPFAM" id="SSF88723">
    <property type="entry name" value="PIN domain-like"/>
    <property type="match status" value="1"/>
</dbReference>
<dbReference type="Pfam" id="PF01850">
    <property type="entry name" value="PIN"/>
    <property type="match status" value="1"/>
</dbReference>
<dbReference type="Gene3D" id="3.40.50.1010">
    <property type="entry name" value="5'-nuclease"/>
    <property type="match status" value="1"/>
</dbReference>
<gene>
    <name evidence="2" type="ORF">HWI92_21080</name>
</gene>
<dbReference type="InterPro" id="IPR029060">
    <property type="entry name" value="PIN-like_dom_sf"/>
</dbReference>
<dbReference type="RefSeq" id="WP_204658962.1">
    <property type="nucleotide sequence ID" value="NZ_CP056775.1"/>
</dbReference>
<proteinExistence type="predicted"/>